<keyword evidence="4 7" id="KW-0238">DNA-binding</keyword>
<evidence type="ECO:0000256" key="3">
    <source>
        <dbReference type="ARBA" id="ARBA00023015"/>
    </source>
</evidence>
<dbReference type="SUPFAM" id="SSF52172">
    <property type="entry name" value="CheY-like"/>
    <property type="match status" value="1"/>
</dbReference>
<sequence length="240" mass="26937">MTEMPHILVVDDSLEIRNAVSRYLEKNGMRVSKAEDAIEMDAHLAKGRFDLIVLDVMMPGEDGLSVCRRLTSNGTIPVLMLTALGEEMDRIVGLEIGADDYLAKPFNPRELLARVKAILRRASRTVTHGGKLTGRRVKFGHQTLDTDRSSLVDESGHEETLTTSEFKLLTVLLERPRLVLSRDQLLDLTSGRTPNLFDRTIDNQISRLRRKVETDPMRPKLITTVRGGGYCLATNVQELE</sequence>
<protein>
    <submittedName>
        <fullName evidence="10">Response regulator</fullName>
    </submittedName>
</protein>
<evidence type="ECO:0000256" key="6">
    <source>
        <dbReference type="PROSITE-ProRule" id="PRU00169"/>
    </source>
</evidence>
<dbReference type="Gene3D" id="6.10.250.690">
    <property type="match status" value="1"/>
</dbReference>
<name>A0ABY6DIA0_9RHOB</name>
<keyword evidence="5" id="KW-0804">Transcription</keyword>
<dbReference type="Gene3D" id="3.40.50.2300">
    <property type="match status" value="1"/>
</dbReference>
<geneLocation type="plasmid" evidence="10 11">
    <name>unnamed3</name>
</geneLocation>
<dbReference type="InterPro" id="IPR001867">
    <property type="entry name" value="OmpR/PhoB-type_DNA-bd"/>
</dbReference>
<feature type="DNA-binding region" description="OmpR/PhoB-type" evidence="7">
    <location>
        <begin position="134"/>
        <end position="234"/>
    </location>
</feature>
<accession>A0ABY6DIA0</accession>
<dbReference type="RefSeq" id="WP_263049230.1">
    <property type="nucleotide sequence ID" value="NZ_CP106739.1"/>
</dbReference>
<dbReference type="SMART" id="SM00862">
    <property type="entry name" value="Trans_reg_C"/>
    <property type="match status" value="1"/>
</dbReference>
<dbReference type="InterPro" id="IPR039420">
    <property type="entry name" value="WalR-like"/>
</dbReference>
<gene>
    <name evidence="10" type="ORF">N7U68_20665</name>
</gene>
<dbReference type="PROSITE" id="PS51755">
    <property type="entry name" value="OMPR_PHOB"/>
    <property type="match status" value="1"/>
</dbReference>
<feature type="domain" description="OmpR/PhoB-type" evidence="9">
    <location>
        <begin position="134"/>
        <end position="234"/>
    </location>
</feature>
<dbReference type="Pfam" id="PF00072">
    <property type="entry name" value="Response_reg"/>
    <property type="match status" value="1"/>
</dbReference>
<keyword evidence="11" id="KW-1185">Reference proteome</keyword>
<dbReference type="PANTHER" id="PTHR48111:SF4">
    <property type="entry name" value="DNA-BINDING DUAL TRANSCRIPTIONAL REGULATOR OMPR"/>
    <property type="match status" value="1"/>
</dbReference>
<keyword evidence="10" id="KW-0614">Plasmid</keyword>
<evidence type="ECO:0000259" key="9">
    <source>
        <dbReference type="PROSITE" id="PS51755"/>
    </source>
</evidence>
<proteinExistence type="predicted"/>
<dbReference type="EMBL" id="CP106739">
    <property type="protein sequence ID" value="UXX85260.1"/>
    <property type="molecule type" value="Genomic_DNA"/>
</dbReference>
<organism evidence="10 11">
    <name type="scientific">Roseovarius pelagicus</name>
    <dbReference type="NCBI Taxonomy" id="2980108"/>
    <lineage>
        <taxon>Bacteria</taxon>
        <taxon>Pseudomonadati</taxon>
        <taxon>Pseudomonadota</taxon>
        <taxon>Alphaproteobacteria</taxon>
        <taxon>Rhodobacterales</taxon>
        <taxon>Roseobacteraceae</taxon>
        <taxon>Roseovarius</taxon>
    </lineage>
</organism>
<dbReference type="SMART" id="SM00448">
    <property type="entry name" value="REC"/>
    <property type="match status" value="1"/>
</dbReference>
<evidence type="ECO:0000313" key="11">
    <source>
        <dbReference type="Proteomes" id="UP001064087"/>
    </source>
</evidence>
<evidence type="ECO:0000259" key="8">
    <source>
        <dbReference type="PROSITE" id="PS50110"/>
    </source>
</evidence>
<dbReference type="InterPro" id="IPR016032">
    <property type="entry name" value="Sig_transdc_resp-reg_C-effctor"/>
</dbReference>
<feature type="domain" description="Response regulatory" evidence="8">
    <location>
        <begin position="6"/>
        <end position="119"/>
    </location>
</feature>
<dbReference type="Gene3D" id="1.10.10.10">
    <property type="entry name" value="Winged helix-like DNA-binding domain superfamily/Winged helix DNA-binding domain"/>
    <property type="match status" value="1"/>
</dbReference>
<dbReference type="InterPro" id="IPR036388">
    <property type="entry name" value="WH-like_DNA-bd_sf"/>
</dbReference>
<dbReference type="PANTHER" id="PTHR48111">
    <property type="entry name" value="REGULATOR OF RPOS"/>
    <property type="match status" value="1"/>
</dbReference>
<keyword evidence="2" id="KW-0902">Two-component regulatory system</keyword>
<evidence type="ECO:0000256" key="7">
    <source>
        <dbReference type="PROSITE-ProRule" id="PRU01091"/>
    </source>
</evidence>
<dbReference type="InterPro" id="IPR001789">
    <property type="entry name" value="Sig_transdc_resp-reg_receiver"/>
</dbReference>
<evidence type="ECO:0000256" key="5">
    <source>
        <dbReference type="ARBA" id="ARBA00023163"/>
    </source>
</evidence>
<feature type="modified residue" description="4-aspartylphosphate" evidence="6">
    <location>
        <position position="55"/>
    </location>
</feature>
<evidence type="ECO:0000313" key="10">
    <source>
        <dbReference type="EMBL" id="UXX85260.1"/>
    </source>
</evidence>
<dbReference type="InterPro" id="IPR011006">
    <property type="entry name" value="CheY-like_superfamily"/>
</dbReference>
<keyword evidence="3" id="KW-0805">Transcription regulation</keyword>
<keyword evidence="1 6" id="KW-0597">Phosphoprotein</keyword>
<evidence type="ECO:0000256" key="2">
    <source>
        <dbReference type="ARBA" id="ARBA00023012"/>
    </source>
</evidence>
<dbReference type="PROSITE" id="PS50110">
    <property type="entry name" value="RESPONSE_REGULATORY"/>
    <property type="match status" value="1"/>
</dbReference>
<dbReference type="CDD" id="cd00383">
    <property type="entry name" value="trans_reg_C"/>
    <property type="match status" value="1"/>
</dbReference>
<dbReference type="Proteomes" id="UP001064087">
    <property type="component" value="Plasmid unnamed3"/>
</dbReference>
<evidence type="ECO:0000256" key="4">
    <source>
        <dbReference type="ARBA" id="ARBA00023125"/>
    </source>
</evidence>
<evidence type="ECO:0000256" key="1">
    <source>
        <dbReference type="ARBA" id="ARBA00022553"/>
    </source>
</evidence>
<reference evidence="10" key="1">
    <citation type="submission" date="2022-10" db="EMBL/GenBank/DDBJ databases">
        <title>Roseovarius pelagicus sp. nov., isolated from Arctic seawater.</title>
        <authorList>
            <person name="Hong Y.W."/>
            <person name="Hwang C.Y."/>
        </authorList>
    </citation>
    <scope>NUCLEOTIDE SEQUENCE</scope>
    <source>
        <strain evidence="10">HL-MP18</strain>
        <plasmid evidence="10">unnamed3</plasmid>
    </source>
</reference>
<dbReference type="Pfam" id="PF00486">
    <property type="entry name" value="Trans_reg_C"/>
    <property type="match status" value="1"/>
</dbReference>
<dbReference type="SUPFAM" id="SSF46894">
    <property type="entry name" value="C-terminal effector domain of the bipartite response regulators"/>
    <property type="match status" value="1"/>
</dbReference>